<dbReference type="GO" id="GO:0004525">
    <property type="term" value="F:ribonuclease III activity"/>
    <property type="evidence" value="ECO:0007669"/>
    <property type="project" value="InterPro"/>
</dbReference>
<evidence type="ECO:0000256" key="2">
    <source>
        <dbReference type="ARBA" id="ARBA00022759"/>
    </source>
</evidence>
<dbReference type="GO" id="GO:0006364">
    <property type="term" value="P:rRNA processing"/>
    <property type="evidence" value="ECO:0007669"/>
    <property type="project" value="UniProtKB-UniRule"/>
</dbReference>
<keyword evidence="4" id="KW-0694">RNA-binding</keyword>
<dbReference type="PANTHER" id="PTHR34276">
    <property type="entry name" value="MINI-RIBONUCLEASE 3"/>
    <property type="match status" value="1"/>
</dbReference>
<reference evidence="6 7" key="1">
    <citation type="submission" date="2016-10" db="EMBL/GenBank/DDBJ databases">
        <authorList>
            <person name="de Groot N.N."/>
        </authorList>
    </citation>
    <scope>NUCLEOTIDE SEQUENCE [LARGE SCALE GENOMIC DNA]</scope>
    <source>
        <strain evidence="6 7">DSM 44945</strain>
    </source>
</reference>
<dbReference type="InterPro" id="IPR008226">
    <property type="entry name" value="Mini3_fam"/>
</dbReference>
<evidence type="ECO:0000313" key="7">
    <source>
        <dbReference type="Proteomes" id="UP000198661"/>
    </source>
</evidence>
<dbReference type="SUPFAM" id="SSF69065">
    <property type="entry name" value="RNase III domain-like"/>
    <property type="match status" value="1"/>
</dbReference>
<keyword evidence="2 4" id="KW-0255">Endonuclease</keyword>
<evidence type="ECO:0000256" key="4">
    <source>
        <dbReference type="HAMAP-Rule" id="MF_01468"/>
    </source>
</evidence>
<dbReference type="PIRSF" id="PIRSF005520">
    <property type="entry name" value="UCP005520"/>
    <property type="match status" value="1"/>
</dbReference>
<dbReference type="GO" id="GO:0005737">
    <property type="term" value="C:cytoplasm"/>
    <property type="evidence" value="ECO:0007669"/>
    <property type="project" value="UniProtKB-SubCell"/>
</dbReference>
<protein>
    <recommendedName>
        <fullName evidence="4">Mini-ribonuclease 3</fullName>
        <shortName evidence="4">Mini-3</shortName>
        <shortName evidence="4">Mini-RNase 3</shortName>
        <ecNumber evidence="4">3.1.26.-</ecNumber>
    </recommendedName>
    <alternativeName>
        <fullName evidence="4">Mini-RNase III</fullName>
        <shortName evidence="4">Mini-III</shortName>
    </alternativeName>
</protein>
<keyword evidence="7" id="KW-1185">Reference proteome</keyword>
<proteinExistence type="inferred from homology"/>
<dbReference type="EC" id="3.1.26.-" evidence="4"/>
<keyword evidence="4" id="KW-0690">Ribosome biogenesis</keyword>
<dbReference type="Gene3D" id="1.10.1520.10">
    <property type="entry name" value="Ribonuclease III domain"/>
    <property type="match status" value="1"/>
</dbReference>
<evidence type="ECO:0000256" key="3">
    <source>
        <dbReference type="ARBA" id="ARBA00022801"/>
    </source>
</evidence>
<feature type="active site" evidence="4">
    <location>
        <position position="26"/>
    </location>
</feature>
<organism evidence="6 7">
    <name type="scientific">Planifilum fulgidum</name>
    <dbReference type="NCBI Taxonomy" id="201973"/>
    <lineage>
        <taxon>Bacteria</taxon>
        <taxon>Bacillati</taxon>
        <taxon>Bacillota</taxon>
        <taxon>Bacilli</taxon>
        <taxon>Bacillales</taxon>
        <taxon>Thermoactinomycetaceae</taxon>
        <taxon>Planifilum</taxon>
    </lineage>
</organism>
<dbReference type="RefSeq" id="WP_245752252.1">
    <property type="nucleotide sequence ID" value="NZ_FOOK01000022.1"/>
</dbReference>
<dbReference type="PANTHER" id="PTHR34276:SF1">
    <property type="entry name" value="MINI-RIBONUCLEASE 3"/>
    <property type="match status" value="1"/>
</dbReference>
<comment type="subunit">
    <text evidence="4">Homodimer.</text>
</comment>
<dbReference type="EMBL" id="FOOK01000022">
    <property type="protein sequence ID" value="SFG23499.1"/>
    <property type="molecule type" value="Genomic_DNA"/>
</dbReference>
<sequence length="139" mass="15843">MIGMTDEKLPKRPEEMNPLLLAYIGDAVYELYVRYHLLARGILRPDELQRSATAYVSAAAQAEAVRRTEEMLTEEERDILRRGRNARPGSIPRRAAPADYRASTGLEALVGYWYLTGQSERLHQMMHAILHRMEEGESG</sequence>
<name>A0A1I2Q811_9BACL</name>
<comment type="subcellular location">
    <subcellularLocation>
        <location evidence="4">Cytoplasm</location>
    </subcellularLocation>
</comment>
<dbReference type="STRING" id="201973.SAMN04488025_1228"/>
<comment type="function">
    <text evidence="4">Involved in correct processing of both the 5' and 3' ends of 23S rRNA precursor. Processes 30S rRNA precursor transcript even in absence of ribonuclease 3 (Rnc); Rnc processes 30S rRNA into smaller rRNA precursors.</text>
</comment>
<feature type="domain" description="RNase III" evidence="5">
    <location>
        <begin position="21"/>
        <end position="117"/>
    </location>
</feature>
<dbReference type="InterPro" id="IPR036389">
    <property type="entry name" value="RNase_III_sf"/>
</dbReference>
<keyword evidence="4" id="KW-0460">Magnesium</keyword>
<dbReference type="Proteomes" id="UP000198661">
    <property type="component" value="Unassembled WGS sequence"/>
</dbReference>
<dbReference type="HAMAP" id="MF_01468">
    <property type="entry name" value="RNase_Mini_III"/>
    <property type="match status" value="1"/>
</dbReference>
<keyword evidence="4" id="KW-0963">Cytoplasm</keyword>
<keyword evidence="4" id="KW-0699">rRNA-binding</keyword>
<dbReference type="Pfam" id="PF00636">
    <property type="entry name" value="Ribonuclease_3"/>
    <property type="match status" value="1"/>
</dbReference>
<comment type="similarity">
    <text evidence="4">Belongs to the MrnC RNase family.</text>
</comment>
<gene>
    <name evidence="4" type="primary">mrnC</name>
    <name evidence="6" type="ORF">SAMN04488025_1228</name>
</gene>
<keyword evidence="3 4" id="KW-0378">Hydrolase</keyword>
<accession>A0A1I2Q811</accession>
<dbReference type="GO" id="GO:0019843">
    <property type="term" value="F:rRNA binding"/>
    <property type="evidence" value="ECO:0007669"/>
    <property type="project" value="UniProtKB-UniRule"/>
</dbReference>
<evidence type="ECO:0000313" key="6">
    <source>
        <dbReference type="EMBL" id="SFG23499.1"/>
    </source>
</evidence>
<keyword evidence="1 4" id="KW-0540">Nuclease</keyword>
<keyword evidence="4" id="KW-0698">rRNA processing</keyword>
<evidence type="ECO:0000256" key="1">
    <source>
        <dbReference type="ARBA" id="ARBA00022722"/>
    </source>
</evidence>
<dbReference type="InterPro" id="IPR000999">
    <property type="entry name" value="RNase_III_dom"/>
</dbReference>
<dbReference type="AlphaFoldDB" id="A0A1I2Q811"/>
<comment type="cofactor">
    <cofactor evidence="4">
        <name>Mg(2+)</name>
        <dbReference type="ChEBI" id="CHEBI:18420"/>
    </cofactor>
</comment>
<evidence type="ECO:0000259" key="5">
    <source>
        <dbReference type="Pfam" id="PF00636"/>
    </source>
</evidence>